<evidence type="ECO:0008006" key="5">
    <source>
        <dbReference type="Google" id="ProtNLM"/>
    </source>
</evidence>
<organism evidence="3 4">
    <name type="scientific">Ectothiorhodospira mobilis</name>
    <dbReference type="NCBI Taxonomy" id="195064"/>
    <lineage>
        <taxon>Bacteria</taxon>
        <taxon>Pseudomonadati</taxon>
        <taxon>Pseudomonadota</taxon>
        <taxon>Gammaproteobacteria</taxon>
        <taxon>Chromatiales</taxon>
        <taxon>Ectothiorhodospiraceae</taxon>
        <taxon>Ectothiorhodospira</taxon>
    </lineage>
</organism>
<accession>A0A1I4RU34</accession>
<dbReference type="Pfam" id="PF11795">
    <property type="entry name" value="DUF3322"/>
    <property type="match status" value="1"/>
</dbReference>
<evidence type="ECO:0000259" key="2">
    <source>
        <dbReference type="Pfam" id="PF11795"/>
    </source>
</evidence>
<proteinExistence type="predicted"/>
<reference evidence="3 4" key="1">
    <citation type="submission" date="2016-10" db="EMBL/GenBank/DDBJ databases">
        <authorList>
            <person name="de Groot N.N."/>
        </authorList>
    </citation>
    <scope>NUCLEOTIDE SEQUENCE [LARGE SCALE GENOMIC DNA]</scope>
    <source>
        <strain evidence="3 4">DSM 4180</strain>
    </source>
</reference>
<dbReference type="InterPro" id="IPR024537">
    <property type="entry name" value="DUF3322"/>
</dbReference>
<dbReference type="Pfam" id="PF09983">
    <property type="entry name" value="JetD_C"/>
    <property type="match status" value="1"/>
</dbReference>
<dbReference type="STRING" id="195064.SAMN05421721_10996"/>
<dbReference type="InterPro" id="IPR014544">
    <property type="entry name" value="UCP028408"/>
</dbReference>
<name>A0A1I4RU34_ECTMO</name>
<dbReference type="PIRSF" id="PIRSF028408">
    <property type="entry name" value="UCP028408"/>
    <property type="match status" value="1"/>
</dbReference>
<dbReference type="EMBL" id="FOUO01000009">
    <property type="protein sequence ID" value="SFM55533.1"/>
    <property type="molecule type" value="Genomic_DNA"/>
</dbReference>
<gene>
    <name evidence="3" type="ORF">SAMN05421721_10996</name>
</gene>
<keyword evidence="4" id="KW-1185">Reference proteome</keyword>
<dbReference type="RefSeq" id="WP_244887909.1">
    <property type="nucleotide sequence ID" value="NZ_FOUO01000009.1"/>
</dbReference>
<dbReference type="InterPro" id="IPR024534">
    <property type="entry name" value="JetD_C"/>
</dbReference>
<evidence type="ECO:0000313" key="4">
    <source>
        <dbReference type="Proteomes" id="UP000199556"/>
    </source>
</evidence>
<dbReference type="AlphaFoldDB" id="A0A1I4RU34"/>
<feature type="domain" description="Wadjet protein JetD C-terminal" evidence="1">
    <location>
        <begin position="205"/>
        <end position="383"/>
    </location>
</feature>
<sequence>MAKTYLLDPDGVAQRLRTRYQSQRRYWLRGEGAWPLQLPLGLPREREAAQQLRAVQQWQGRWADWDGPGNVQWVERRWSNLGTQRLPEAIRFESALEVVEFIGAGAAWKEAVHRYRGITARWPALAETVSRDREVLFEWASVDVERLVALLGWLEAHPHSNCYPRQLPVPGLDSKWLEGRGKTVTDWLRAIIPSEAEDDLYALTGLRRPPPRLRLRLLDAALQMHVGGLADIQVPVEDVARLQLPVRCALIVENLQTGLAFEPMDGAVVFMGQGYTVEPFAQLPWLQGIPCFYWGDLDTHGFAILNRLRGYLPAVRSLLMDEETLLAHRDLWVHEKTPAAEGKMLGLNPEERAVFEGLRGNRWGVAPRLEQERIHWDYARRRLQNALRSL</sequence>
<protein>
    <recommendedName>
        <fullName evidence="5">DUF3322 and DUF2220 domain-containing protein</fullName>
    </recommendedName>
</protein>
<evidence type="ECO:0000259" key="1">
    <source>
        <dbReference type="Pfam" id="PF09983"/>
    </source>
</evidence>
<dbReference type="Proteomes" id="UP000199556">
    <property type="component" value="Unassembled WGS sequence"/>
</dbReference>
<feature type="domain" description="DUF3322" evidence="2">
    <location>
        <begin position="9"/>
        <end position="188"/>
    </location>
</feature>
<evidence type="ECO:0000313" key="3">
    <source>
        <dbReference type="EMBL" id="SFM55533.1"/>
    </source>
</evidence>